<dbReference type="EMBL" id="BTSX01000006">
    <property type="protein sequence ID" value="GMT05720.1"/>
    <property type="molecule type" value="Genomic_DNA"/>
</dbReference>
<feature type="non-terminal residue" evidence="2">
    <location>
        <position position="125"/>
    </location>
</feature>
<comment type="caution">
    <text evidence="2">The sequence shown here is derived from an EMBL/GenBank/DDBJ whole genome shotgun (WGS) entry which is preliminary data.</text>
</comment>
<reference evidence="2" key="1">
    <citation type="submission" date="2023-10" db="EMBL/GenBank/DDBJ databases">
        <title>Genome assembly of Pristionchus species.</title>
        <authorList>
            <person name="Yoshida K."/>
            <person name="Sommer R.J."/>
        </authorList>
    </citation>
    <scope>NUCLEOTIDE SEQUENCE</scope>
    <source>
        <strain evidence="2">RS0144</strain>
    </source>
</reference>
<proteinExistence type="predicted"/>
<sequence length="125" mass="13368">SLLHIAAVSSLLPFIRSCAPTDPGTIPAVPPCCRDDIFDNALPGTKGRALFNPVLVRCPMSTQFICSVREDLVKDPTMIILNGGTTIATGPMGTNAFVELKCRDQDKQWVTPNGAIVNKIGCLNN</sequence>
<feature type="chain" id="PRO_5043809050" description="C6 domain-containing protein" evidence="1">
    <location>
        <begin position="18"/>
        <end position="125"/>
    </location>
</feature>
<accession>A0AAV5UFF1</accession>
<evidence type="ECO:0000313" key="2">
    <source>
        <dbReference type="EMBL" id="GMT05720.1"/>
    </source>
</evidence>
<evidence type="ECO:0008006" key="4">
    <source>
        <dbReference type="Google" id="ProtNLM"/>
    </source>
</evidence>
<name>A0AAV5UFF1_9BILA</name>
<dbReference type="Proteomes" id="UP001432027">
    <property type="component" value="Unassembled WGS sequence"/>
</dbReference>
<keyword evidence="1" id="KW-0732">Signal</keyword>
<feature type="signal peptide" evidence="1">
    <location>
        <begin position="1"/>
        <end position="17"/>
    </location>
</feature>
<dbReference type="AlphaFoldDB" id="A0AAV5UFF1"/>
<evidence type="ECO:0000256" key="1">
    <source>
        <dbReference type="SAM" id="SignalP"/>
    </source>
</evidence>
<organism evidence="2 3">
    <name type="scientific">Pristionchus entomophagus</name>
    <dbReference type="NCBI Taxonomy" id="358040"/>
    <lineage>
        <taxon>Eukaryota</taxon>
        <taxon>Metazoa</taxon>
        <taxon>Ecdysozoa</taxon>
        <taxon>Nematoda</taxon>
        <taxon>Chromadorea</taxon>
        <taxon>Rhabditida</taxon>
        <taxon>Rhabditina</taxon>
        <taxon>Diplogasteromorpha</taxon>
        <taxon>Diplogasteroidea</taxon>
        <taxon>Neodiplogasteridae</taxon>
        <taxon>Pristionchus</taxon>
    </lineage>
</organism>
<protein>
    <recommendedName>
        <fullName evidence="4">C6 domain-containing protein</fullName>
    </recommendedName>
</protein>
<keyword evidence="3" id="KW-1185">Reference proteome</keyword>
<feature type="non-terminal residue" evidence="2">
    <location>
        <position position="1"/>
    </location>
</feature>
<evidence type="ECO:0000313" key="3">
    <source>
        <dbReference type="Proteomes" id="UP001432027"/>
    </source>
</evidence>
<gene>
    <name evidence="2" type="ORF">PENTCL1PPCAC_27894</name>
</gene>